<accession>A0A158QUY2</accession>
<feature type="coiled-coil region" evidence="10">
    <location>
        <begin position="1069"/>
        <end position="1110"/>
    </location>
</feature>
<dbReference type="GO" id="GO:0005930">
    <property type="term" value="C:axoneme"/>
    <property type="evidence" value="ECO:0007669"/>
    <property type="project" value="UniProtKB-SubCell"/>
</dbReference>
<dbReference type="GO" id="GO:0003341">
    <property type="term" value="P:cilium movement"/>
    <property type="evidence" value="ECO:0007669"/>
    <property type="project" value="UniProtKB-ARBA"/>
</dbReference>
<evidence type="ECO:0000256" key="7">
    <source>
        <dbReference type="ARBA" id="ARBA00023273"/>
    </source>
</evidence>
<gene>
    <name evidence="12" type="ORF">MCOS_LOCUS6918</name>
</gene>
<evidence type="ECO:0000256" key="1">
    <source>
        <dbReference type="ARBA" id="ARBA00004430"/>
    </source>
</evidence>
<evidence type="ECO:0000256" key="9">
    <source>
        <dbReference type="ARBA" id="ARBA00023662"/>
    </source>
</evidence>
<dbReference type="PANTHER" id="PTHR14885:SF1">
    <property type="entry name" value="CILIA- AND FLAGELLA-ASSOCIATED PROTEIN 43"/>
    <property type="match status" value="1"/>
</dbReference>
<dbReference type="OrthoDB" id="535167at2759"/>
<keyword evidence="4" id="KW-0677">Repeat</keyword>
<name>A0A158QUY2_MESCO</name>
<evidence type="ECO:0000313" key="13">
    <source>
        <dbReference type="Proteomes" id="UP000267029"/>
    </source>
</evidence>
<feature type="region of interest" description="Disordered" evidence="11">
    <location>
        <begin position="1225"/>
        <end position="1257"/>
    </location>
</feature>
<comment type="similarity">
    <text evidence="8">Belongs to the CFAP43 family.</text>
</comment>
<dbReference type="Proteomes" id="UP000267029">
    <property type="component" value="Unassembled WGS sequence"/>
</dbReference>
<dbReference type="PANTHER" id="PTHR14885">
    <property type="entry name" value="CILIA- AND FLAGELLA-ASSOCIATED PROTEIN 43-RELATED"/>
    <property type="match status" value="1"/>
</dbReference>
<feature type="region of interest" description="Disordered" evidence="11">
    <location>
        <begin position="854"/>
        <end position="877"/>
    </location>
</feature>
<dbReference type="Pfam" id="PF25828">
    <property type="entry name" value="CC_Cfap43"/>
    <property type="match status" value="2"/>
</dbReference>
<evidence type="ECO:0000256" key="10">
    <source>
        <dbReference type="SAM" id="Coils"/>
    </source>
</evidence>
<evidence type="ECO:0000256" key="5">
    <source>
        <dbReference type="ARBA" id="ARBA00023054"/>
    </source>
</evidence>
<dbReference type="EMBL" id="UXSR01005307">
    <property type="protein sequence ID" value="VDD80915.1"/>
    <property type="molecule type" value="Genomic_DNA"/>
</dbReference>
<evidence type="ECO:0000256" key="4">
    <source>
        <dbReference type="ARBA" id="ARBA00022737"/>
    </source>
</evidence>
<keyword evidence="7" id="KW-0966">Cell projection</keyword>
<evidence type="ECO:0000256" key="8">
    <source>
        <dbReference type="ARBA" id="ARBA00023605"/>
    </source>
</evidence>
<dbReference type="GO" id="GO:0060271">
    <property type="term" value="P:cilium assembly"/>
    <property type="evidence" value="ECO:0007669"/>
    <property type="project" value="TreeGrafter"/>
</dbReference>
<keyword evidence="6" id="KW-0206">Cytoskeleton</keyword>
<comment type="subcellular location">
    <subcellularLocation>
        <location evidence="1">Cytoplasm</location>
        <location evidence="1">Cytoskeleton</location>
        <location evidence="1">Cilium axoneme</location>
    </subcellularLocation>
</comment>
<feature type="coiled-coil region" evidence="10">
    <location>
        <begin position="933"/>
        <end position="960"/>
    </location>
</feature>
<dbReference type="Gene3D" id="2.130.10.10">
    <property type="entry name" value="YVTN repeat-like/Quinoprotein amine dehydrogenase"/>
    <property type="match status" value="1"/>
</dbReference>
<feature type="region of interest" description="Disordered" evidence="11">
    <location>
        <begin position="393"/>
        <end position="416"/>
    </location>
</feature>
<protein>
    <recommendedName>
        <fullName evidence="9">Cilia- and flagella-associated protein 43</fullName>
    </recommendedName>
</protein>
<dbReference type="InterPro" id="IPR015943">
    <property type="entry name" value="WD40/YVTN_repeat-like_dom_sf"/>
</dbReference>
<feature type="compositionally biased region" description="Acidic residues" evidence="11">
    <location>
        <begin position="866"/>
        <end position="877"/>
    </location>
</feature>
<keyword evidence="5 10" id="KW-0175">Coiled coil</keyword>
<keyword evidence="13" id="KW-1185">Reference proteome</keyword>
<evidence type="ECO:0000256" key="11">
    <source>
        <dbReference type="SAM" id="MobiDB-lite"/>
    </source>
</evidence>
<keyword evidence="3" id="KW-0853">WD repeat</keyword>
<proteinExistence type="inferred from homology"/>
<feature type="coiled-coil region" evidence="10">
    <location>
        <begin position="1136"/>
        <end position="1191"/>
    </location>
</feature>
<sequence>MSIILKEKLSQVPCVLSPYSLPKSGMRLDAFDEYQNYQDSARRVKPVCLTWTEEGYAVFGCKSGHIFMVDLYTMSIGVVYNPGLHVEQTALSNYPVDFIRLQAGDVNDLAYIKYGIICGGVDGRVRLLDWRDVKLEDLPFGMVAPSSHSARNISSNFISTVRRIASSKMSFMDDDLNEALETQYRGIVHMSTCNVIGQLALWFARNGHQASCLEFPSPATSLRAIPGLPAVVVGLESGVLVFVCWSDWRTPRIVQAIQLFTTAIKKICMDTSGELMAVVGSESYIYLVSCDPQKAFPGLGYIPCEEEPDSIALTKSQSNKFYGIIIGKRGAANFTEAKFFIITDEILEDPRPHMYPQSYQLRDDSLSMMSFKILLNIYEAYLTVTEPETLNSLASDDASIGSSERHESDGEEVNSDERKPIPKIILFSLTKNANDNSLLVAIDLSKEVADQASAYRQYTRSAQSVKRSYSTIRESTSQLQPLLQARSNARRSILGSVSFEALSYRAPRSSINLLHLTRLRRQDKKDKRPKKEVKPAITGVDNFRILDVIFPSTAKFCPTHVLGFILVTTKAGLVHLVEVRDSSATVLNFSAVVEYSNHEVKAAITRDFDFLAAVRREGTFYAADWRGKITLEDPSVLRAAEMAAMSRRNALMSLDTRQLNNLNVTPPSGRVTEEDDGAIYVYIVDKLGQPLTWLEQQFQNQRENDVRALSSTKNRITDEFIQLSKELAQMADLNNKLTELEKVGINEFELDSGERSAILEETNNILEEKRKEVERQDLIKEFTHHLIRSQCWDNHEVKGCSLLAYDLPIEVPNYPLYPRTEEENRLLTQAKIRRRVEICISACYNREYEKVANKTLSSESEKGSSEDIEDEEEESEDAQVLGGVASKFGISTKLLYCQLELFTNDQKLTQAVLIQDLMRKMKIKFNEKFNECLEIKSENIRNIEKRVARINQIIPELNNEAPLLSLAPFKLQSVEDPESLLKCTDEEIDVEKYLSPEEIAAMEAAARAEAERLEMERRENWRERGLEDMMGGVLEVRREDELKKDIPMPAFVRAGKQEHEMTPDEKRIYKNYLQACKELEAEREKYRKYLESDLKKNEAFINEAKRATNETIIELFNTYLQFEIGLHMEDLKVWKMRASILQARELQEEAKLYNAKKVNIEERITMLGEFIKQTKELVEKVQEEVELIAAEDRLMAKSFRKDFHDVHGAAYDIILKAFKRRPKRVTAGAKAETEDDRPHQTMLGQKDERSHRQTMFGQRDERLRRQTLIGQKDERLRRQTLIGQRDERSHRQTMFGQRDERLRRQTMTGQKDERLRRQTMIGQKDGLALDSNNPPMGAMAQSRAIEAEWEALHRGLAEFDEINKMAEFGIDPAIWERLYKARLKKADKEMELKVATLRLNDSYAFLQRREKELADATQELHDVETGIIDLKACIYRTMTNVDVSIVMQQGQVEIELEPGCLVEDYNKCMLINRRQIEGLNTQVIQLSNEKIKHMELIKLYKRHFKTLEWDLREMLMRYEDFVNRQKQITNFTITREIQRYLQNDDYDGLVAAEVTDSERTYAQLKANHEKHMEAVEKRVKYYEEKQVGKIVKQNENLLRELEKLNIGVWEARHIYEQTPHAASDVLQAEACYKSLLRKTNLEKLTQYQTREIKSLRDEVKQLYTKNFPTISD</sequence>
<reference evidence="12 13" key="1">
    <citation type="submission" date="2018-10" db="EMBL/GenBank/DDBJ databases">
        <authorList>
            <consortium name="Pathogen Informatics"/>
        </authorList>
    </citation>
    <scope>NUCLEOTIDE SEQUENCE [LARGE SCALE GENOMIC DNA]</scope>
</reference>
<evidence type="ECO:0000256" key="6">
    <source>
        <dbReference type="ARBA" id="ARBA00023212"/>
    </source>
</evidence>
<evidence type="ECO:0000256" key="2">
    <source>
        <dbReference type="ARBA" id="ARBA00022490"/>
    </source>
</evidence>
<evidence type="ECO:0000313" key="12">
    <source>
        <dbReference type="EMBL" id="VDD80915.1"/>
    </source>
</evidence>
<keyword evidence="2" id="KW-0963">Cytoplasm</keyword>
<evidence type="ECO:0000256" key="3">
    <source>
        <dbReference type="ARBA" id="ARBA00022574"/>
    </source>
</evidence>
<feature type="coiled-coil region" evidence="10">
    <location>
        <begin position="723"/>
        <end position="779"/>
    </location>
</feature>
<dbReference type="SUPFAM" id="SSF50978">
    <property type="entry name" value="WD40 repeat-like"/>
    <property type="match status" value="1"/>
</dbReference>
<dbReference type="STRING" id="53468.A0A158QUY2"/>
<dbReference type="InterPro" id="IPR036322">
    <property type="entry name" value="WD40_repeat_dom_sf"/>
</dbReference>
<organism evidence="12 13">
    <name type="scientific">Mesocestoides corti</name>
    <name type="common">Flatworm</name>
    <dbReference type="NCBI Taxonomy" id="53468"/>
    <lineage>
        <taxon>Eukaryota</taxon>
        <taxon>Metazoa</taxon>
        <taxon>Spiralia</taxon>
        <taxon>Lophotrochozoa</taxon>
        <taxon>Platyhelminthes</taxon>
        <taxon>Cestoda</taxon>
        <taxon>Eucestoda</taxon>
        <taxon>Cyclophyllidea</taxon>
        <taxon>Mesocestoididae</taxon>
        <taxon>Mesocestoides</taxon>
    </lineage>
</organism>